<proteinExistence type="predicted"/>
<dbReference type="PATRIC" id="fig|401562.4.peg.1207"/>
<comment type="caution">
    <text evidence="1">The sequence shown here is derived from an EMBL/GenBank/DDBJ whole genome shotgun (WGS) entry which is preliminary data.</text>
</comment>
<organism evidence="1 2">
    <name type="scientific">Aureimonas ureilytica</name>
    <dbReference type="NCBI Taxonomy" id="401562"/>
    <lineage>
        <taxon>Bacteria</taxon>
        <taxon>Pseudomonadati</taxon>
        <taxon>Pseudomonadota</taxon>
        <taxon>Alphaproteobacteria</taxon>
        <taxon>Hyphomicrobiales</taxon>
        <taxon>Aurantimonadaceae</taxon>
        <taxon>Aureimonas</taxon>
    </lineage>
</organism>
<reference evidence="1 2" key="1">
    <citation type="journal article" date="2016" name="Front. Microbiol.">
        <title>Genomic Resource of Rice Seed Associated Bacteria.</title>
        <authorList>
            <person name="Midha S."/>
            <person name="Bansal K."/>
            <person name="Sharma S."/>
            <person name="Kumar N."/>
            <person name="Patil P.P."/>
            <person name="Chaudhry V."/>
            <person name="Patil P.B."/>
        </authorList>
    </citation>
    <scope>NUCLEOTIDE SEQUENCE [LARGE SCALE GENOMIC DNA]</scope>
    <source>
        <strain evidence="1 2">NS365</strain>
    </source>
</reference>
<dbReference type="Proteomes" id="UP000078529">
    <property type="component" value="Unassembled WGS sequence"/>
</dbReference>
<evidence type="ECO:0000313" key="1">
    <source>
        <dbReference type="EMBL" id="KTR06453.1"/>
    </source>
</evidence>
<accession>A0A175RSR4</accession>
<sequence>MAQERALLIRLSIQSFGSIQESYIQKKSVEDEMRLMKEILSYVNFHADTDPDEPVSNTQIN</sequence>
<gene>
    <name evidence="1" type="ORF">NS365_07435</name>
</gene>
<dbReference type="EMBL" id="LDQA01000018">
    <property type="protein sequence ID" value="KTR06453.1"/>
    <property type="molecule type" value="Genomic_DNA"/>
</dbReference>
<evidence type="ECO:0000313" key="2">
    <source>
        <dbReference type="Proteomes" id="UP000078529"/>
    </source>
</evidence>
<dbReference type="AlphaFoldDB" id="A0A175RSR4"/>
<keyword evidence="2" id="KW-1185">Reference proteome</keyword>
<name>A0A175RSR4_9HYPH</name>
<protein>
    <submittedName>
        <fullName evidence="1">Uncharacterized protein</fullName>
    </submittedName>
</protein>